<feature type="domain" description="HTH lacI-type" evidence="4">
    <location>
        <begin position="5"/>
        <end position="59"/>
    </location>
</feature>
<keyword evidence="3" id="KW-0804">Transcription</keyword>
<evidence type="ECO:0000256" key="1">
    <source>
        <dbReference type="ARBA" id="ARBA00023015"/>
    </source>
</evidence>
<evidence type="ECO:0000256" key="2">
    <source>
        <dbReference type="ARBA" id="ARBA00023125"/>
    </source>
</evidence>
<keyword evidence="1" id="KW-0805">Transcription regulation</keyword>
<comment type="caution">
    <text evidence="5">The sequence shown here is derived from an EMBL/GenBank/DDBJ whole genome shotgun (WGS) entry which is preliminary data.</text>
</comment>
<dbReference type="SMART" id="SM00354">
    <property type="entry name" value="HTH_LACI"/>
    <property type="match status" value="1"/>
</dbReference>
<evidence type="ECO:0000259" key="4">
    <source>
        <dbReference type="PROSITE" id="PS50932"/>
    </source>
</evidence>
<keyword evidence="6" id="KW-1185">Reference proteome</keyword>
<dbReference type="InterPro" id="IPR046335">
    <property type="entry name" value="LacI/GalR-like_sensor"/>
</dbReference>
<dbReference type="InterPro" id="IPR000843">
    <property type="entry name" value="HTH_LacI"/>
</dbReference>
<dbReference type="InterPro" id="IPR010982">
    <property type="entry name" value="Lambda_DNA-bd_dom_sf"/>
</dbReference>
<dbReference type="PANTHER" id="PTHR30146">
    <property type="entry name" value="LACI-RELATED TRANSCRIPTIONAL REPRESSOR"/>
    <property type="match status" value="1"/>
</dbReference>
<dbReference type="CDD" id="cd01392">
    <property type="entry name" value="HTH_LacI"/>
    <property type="match status" value="1"/>
</dbReference>
<dbReference type="Proteomes" id="UP000295097">
    <property type="component" value="Unassembled WGS sequence"/>
</dbReference>
<dbReference type="Pfam" id="PF13377">
    <property type="entry name" value="Peripla_BP_3"/>
    <property type="match status" value="1"/>
</dbReference>
<dbReference type="GO" id="GO:0003700">
    <property type="term" value="F:DNA-binding transcription factor activity"/>
    <property type="evidence" value="ECO:0007669"/>
    <property type="project" value="TreeGrafter"/>
</dbReference>
<dbReference type="AlphaFoldDB" id="A0A4V2V3N7"/>
<evidence type="ECO:0000256" key="3">
    <source>
        <dbReference type="ARBA" id="ARBA00023163"/>
    </source>
</evidence>
<dbReference type="SUPFAM" id="SSF53822">
    <property type="entry name" value="Periplasmic binding protein-like I"/>
    <property type="match status" value="1"/>
</dbReference>
<accession>A0A4V2V3N7</accession>
<organism evidence="5 6">
    <name type="scientific">Martelella mediterranea</name>
    <dbReference type="NCBI Taxonomy" id="293089"/>
    <lineage>
        <taxon>Bacteria</taxon>
        <taxon>Pseudomonadati</taxon>
        <taxon>Pseudomonadota</taxon>
        <taxon>Alphaproteobacteria</taxon>
        <taxon>Hyphomicrobiales</taxon>
        <taxon>Aurantimonadaceae</taxon>
        <taxon>Martelella</taxon>
    </lineage>
</organism>
<dbReference type="Gene3D" id="1.10.260.40">
    <property type="entry name" value="lambda repressor-like DNA-binding domains"/>
    <property type="match status" value="1"/>
</dbReference>
<dbReference type="InterPro" id="IPR028082">
    <property type="entry name" value="Peripla_BP_I"/>
</dbReference>
<name>A0A4V2V3N7_9HYPH</name>
<keyword evidence="2" id="KW-0238">DNA-binding</keyword>
<dbReference type="Gene3D" id="3.40.50.2300">
    <property type="match status" value="2"/>
</dbReference>
<dbReference type="RefSeq" id="WP_132313505.1">
    <property type="nucleotide sequence ID" value="NZ_SMAR01000031.1"/>
</dbReference>
<sequence length="333" mass="35842">MRARVTLKDIARETGLSVSSVSLALRGDTRFPADTIARIRTAATSLGYVYNQAAADLRMSRTNQVAVCLGDLTNPIFNDMLLEAETEIESRGKRLLLGITRENRARQADFLHQALQVGCEALLLCPAYGTTCTDLDAILRVGDTLAISTALFFRSVEGFDAPQIVMDEVRSGRLSARAAIDAGHRNLHWIGGGRQTSAAFQRQSGAVAEIVEAGLAPPGLHPGPTSRAYGFAKATELLATHRGEIAFLCFSDLIAMGVLAACHAAGRRVGHDVSVVGCDDMDEVRYAIPPLTTIRIDLKHIVATAMQAATTPDFPRPEAFEPVLIQRESLCSL</sequence>
<evidence type="ECO:0000313" key="5">
    <source>
        <dbReference type="EMBL" id="TCT34755.1"/>
    </source>
</evidence>
<proteinExistence type="predicted"/>
<dbReference type="PROSITE" id="PS50932">
    <property type="entry name" value="HTH_LACI_2"/>
    <property type="match status" value="1"/>
</dbReference>
<reference evidence="5 6" key="1">
    <citation type="submission" date="2019-03" db="EMBL/GenBank/DDBJ databases">
        <title>Freshwater and sediment microbial communities from various areas in North America, analyzing microbe dynamics in response to fracking.</title>
        <authorList>
            <person name="Lamendella R."/>
        </authorList>
    </citation>
    <scope>NUCLEOTIDE SEQUENCE [LARGE SCALE GENOMIC DNA]</scope>
    <source>
        <strain evidence="5 6">175.2</strain>
    </source>
</reference>
<evidence type="ECO:0000313" key="6">
    <source>
        <dbReference type="Proteomes" id="UP000295097"/>
    </source>
</evidence>
<dbReference type="PANTHER" id="PTHR30146:SF109">
    <property type="entry name" value="HTH-TYPE TRANSCRIPTIONAL REGULATOR GALS"/>
    <property type="match status" value="1"/>
</dbReference>
<dbReference type="EMBL" id="SMAR01000031">
    <property type="protein sequence ID" value="TCT34755.1"/>
    <property type="molecule type" value="Genomic_DNA"/>
</dbReference>
<dbReference type="OrthoDB" id="7811243at2"/>
<gene>
    <name evidence="5" type="ORF">EDC90_103139</name>
</gene>
<dbReference type="SUPFAM" id="SSF47413">
    <property type="entry name" value="lambda repressor-like DNA-binding domains"/>
    <property type="match status" value="1"/>
</dbReference>
<dbReference type="Pfam" id="PF00356">
    <property type="entry name" value="LacI"/>
    <property type="match status" value="1"/>
</dbReference>
<dbReference type="GO" id="GO:0000976">
    <property type="term" value="F:transcription cis-regulatory region binding"/>
    <property type="evidence" value="ECO:0007669"/>
    <property type="project" value="TreeGrafter"/>
</dbReference>
<protein>
    <submittedName>
        <fullName evidence="5">LacI family transcriptional regulator</fullName>
    </submittedName>
</protein>